<dbReference type="PANTHER" id="PTHR10314">
    <property type="entry name" value="CYSTATHIONINE BETA-SYNTHASE"/>
    <property type="match status" value="1"/>
</dbReference>
<evidence type="ECO:0000256" key="5">
    <source>
        <dbReference type="ARBA" id="ARBA00022898"/>
    </source>
</evidence>
<sequence length="350" mass="37753">MPQLPLSPPLTSALDLIGNTPMVQLGSLPRSLGIRAQVFAKLEYYNAGGSVKDRVGLAMVTAAEKEGRLKPGDTIIEATTAAISNKGTGLTSLRYRGIALALISAIKGYKCIITISEKMSEEKILILKSLGATIVRTPAGVPIESPESIISVAKRLQKETPNSHILDQYGNRNNPEAHELGTGPEIWAQCEGKVDAVIVGAGTGGTITGIGRCLKRLNENVCIVGVDPVGSVLAQPEELNEIKREYKIEGIGYDFVPTVLDQSIADIWLKTSDADSFHYARKLIKEEGLLCGGSSGAAFAGLVEFLKSRPDLNCEGTRIVLILPDGIRNYLTKFVDDKWMEGNGYFNYYI</sequence>
<dbReference type="InterPro" id="IPR001216">
    <property type="entry name" value="P-phosphate_BS"/>
</dbReference>
<name>A0A7C8UK11_ORBOL</name>
<organism evidence="8 9">
    <name type="scientific">Orbilia oligospora</name>
    <name type="common">Nematode-trapping fungus</name>
    <name type="synonym">Arthrobotrys oligospora</name>
    <dbReference type="NCBI Taxonomy" id="2813651"/>
    <lineage>
        <taxon>Eukaryota</taxon>
        <taxon>Fungi</taxon>
        <taxon>Dikarya</taxon>
        <taxon>Ascomycota</taxon>
        <taxon>Pezizomycotina</taxon>
        <taxon>Orbiliomycetes</taxon>
        <taxon>Orbiliales</taxon>
        <taxon>Orbiliaceae</taxon>
        <taxon>Orbilia</taxon>
    </lineage>
</organism>
<evidence type="ECO:0000256" key="2">
    <source>
        <dbReference type="ARBA" id="ARBA00005003"/>
    </source>
</evidence>
<dbReference type="FunFam" id="3.40.50.1100:FF:000118">
    <property type="entry name" value="Related to CYS4-cystathionine beta-synthase"/>
    <property type="match status" value="1"/>
</dbReference>
<accession>A0A7C8UK11</accession>
<reference evidence="8 9" key="1">
    <citation type="submission" date="2019-06" db="EMBL/GenBank/DDBJ databases">
        <authorList>
            <person name="Palmer J.M."/>
        </authorList>
    </citation>
    <scope>NUCLEOTIDE SEQUENCE [LARGE SCALE GENOMIC DNA]</scope>
    <source>
        <strain evidence="8 9">TWF106</strain>
    </source>
</reference>
<proteinExistence type="inferred from homology"/>
<dbReference type="Proteomes" id="UP000472727">
    <property type="component" value="Unassembled WGS sequence"/>
</dbReference>
<dbReference type="EMBL" id="WIWS01000036">
    <property type="protein sequence ID" value="KAF3219632.1"/>
    <property type="molecule type" value="Genomic_DNA"/>
</dbReference>
<dbReference type="PROSITE" id="PS00901">
    <property type="entry name" value="CYS_SYNTHASE"/>
    <property type="match status" value="1"/>
</dbReference>
<protein>
    <recommendedName>
        <fullName evidence="4">cystathionine beta-synthase</fullName>
        <ecNumber evidence="4">4.2.1.22</ecNumber>
    </recommendedName>
</protein>
<evidence type="ECO:0000313" key="9">
    <source>
        <dbReference type="Proteomes" id="UP000472727"/>
    </source>
</evidence>
<dbReference type="EC" id="4.2.1.22" evidence="4"/>
<evidence type="ECO:0000256" key="3">
    <source>
        <dbReference type="ARBA" id="ARBA00007103"/>
    </source>
</evidence>
<comment type="cofactor">
    <cofactor evidence="1">
        <name>pyridoxal 5'-phosphate</name>
        <dbReference type="ChEBI" id="CHEBI:597326"/>
    </cofactor>
</comment>
<gene>
    <name evidence="8" type="ORF">TWF106_007055</name>
</gene>
<comment type="catalytic activity">
    <reaction evidence="6">
        <text>L-homocysteine + L-serine = L,L-cystathionine + H2O</text>
        <dbReference type="Rhea" id="RHEA:10112"/>
        <dbReference type="ChEBI" id="CHEBI:15377"/>
        <dbReference type="ChEBI" id="CHEBI:33384"/>
        <dbReference type="ChEBI" id="CHEBI:58161"/>
        <dbReference type="ChEBI" id="CHEBI:58199"/>
        <dbReference type="EC" id="4.2.1.22"/>
    </reaction>
</comment>
<evidence type="ECO:0000259" key="7">
    <source>
        <dbReference type="Pfam" id="PF00291"/>
    </source>
</evidence>
<keyword evidence="5" id="KW-0663">Pyridoxal phosphate</keyword>
<dbReference type="CDD" id="cd01561">
    <property type="entry name" value="CBS_like"/>
    <property type="match status" value="1"/>
</dbReference>
<feature type="domain" description="Tryptophan synthase beta chain-like PALP" evidence="7">
    <location>
        <begin position="15"/>
        <end position="325"/>
    </location>
</feature>
<dbReference type="InterPro" id="IPR001926">
    <property type="entry name" value="TrpB-like_PALP"/>
</dbReference>
<evidence type="ECO:0000256" key="6">
    <source>
        <dbReference type="ARBA" id="ARBA00047490"/>
    </source>
</evidence>
<dbReference type="SUPFAM" id="SSF53686">
    <property type="entry name" value="Tryptophan synthase beta subunit-like PLP-dependent enzymes"/>
    <property type="match status" value="1"/>
</dbReference>
<dbReference type="InterPro" id="IPR036052">
    <property type="entry name" value="TrpB-like_PALP_sf"/>
</dbReference>
<comment type="caution">
    <text evidence="8">The sequence shown here is derived from an EMBL/GenBank/DDBJ whole genome shotgun (WGS) entry which is preliminary data.</text>
</comment>
<evidence type="ECO:0000256" key="4">
    <source>
        <dbReference type="ARBA" id="ARBA00012041"/>
    </source>
</evidence>
<dbReference type="AlphaFoldDB" id="A0A7C8UK11"/>
<comment type="pathway">
    <text evidence="2">Amino-acid biosynthesis; L-cysteine biosynthesis; L-cysteine from L-homocysteine and L-serine: step 1/2.</text>
</comment>
<dbReference type="GO" id="GO:0006535">
    <property type="term" value="P:cysteine biosynthetic process from serine"/>
    <property type="evidence" value="ECO:0007669"/>
    <property type="project" value="InterPro"/>
</dbReference>
<dbReference type="Gene3D" id="3.40.50.1100">
    <property type="match status" value="2"/>
</dbReference>
<dbReference type="Pfam" id="PF00291">
    <property type="entry name" value="PALP"/>
    <property type="match status" value="1"/>
</dbReference>
<comment type="similarity">
    <text evidence="3">Belongs to the cysteine synthase/cystathionine beta-synthase family.</text>
</comment>
<evidence type="ECO:0000313" key="8">
    <source>
        <dbReference type="EMBL" id="KAF3219632.1"/>
    </source>
</evidence>
<dbReference type="FunFam" id="3.40.50.1100:FF:000003">
    <property type="entry name" value="Cystathionine beta-synthase"/>
    <property type="match status" value="1"/>
</dbReference>
<evidence type="ECO:0000256" key="1">
    <source>
        <dbReference type="ARBA" id="ARBA00001933"/>
    </source>
</evidence>
<dbReference type="InterPro" id="IPR050214">
    <property type="entry name" value="Cys_Synth/Cystath_Beta-Synth"/>
</dbReference>
<dbReference type="GO" id="GO:0004122">
    <property type="term" value="F:cystathionine beta-synthase activity"/>
    <property type="evidence" value="ECO:0007669"/>
    <property type="project" value="UniProtKB-EC"/>
</dbReference>